<keyword evidence="2" id="KW-1185">Reference proteome</keyword>
<reference evidence="1 2" key="1">
    <citation type="journal article" date="2019" name="Sci. Rep.">
        <title>Orb-weaving spider Araneus ventricosus genome elucidates the spidroin gene catalogue.</title>
        <authorList>
            <person name="Kono N."/>
            <person name="Nakamura H."/>
            <person name="Ohtoshi R."/>
            <person name="Moran D.A.P."/>
            <person name="Shinohara A."/>
            <person name="Yoshida Y."/>
            <person name="Fujiwara M."/>
            <person name="Mori M."/>
            <person name="Tomita M."/>
            <person name="Arakawa K."/>
        </authorList>
    </citation>
    <scope>NUCLEOTIDE SEQUENCE [LARGE SCALE GENOMIC DNA]</scope>
</reference>
<dbReference type="Proteomes" id="UP000499080">
    <property type="component" value="Unassembled WGS sequence"/>
</dbReference>
<protein>
    <submittedName>
        <fullName evidence="1">Uncharacterized protein</fullName>
    </submittedName>
</protein>
<comment type="caution">
    <text evidence="1">The sequence shown here is derived from an EMBL/GenBank/DDBJ whole genome shotgun (WGS) entry which is preliminary data.</text>
</comment>
<sequence length="134" mass="15272">MTTLLVNHILYHVENHLHVHFPGSNLMASFPVGIFEVQGLSWRDPEVDDLIGQHITGRKLSWLHITFGRRDYCAQKAMCGLREVVWTNATFPPPEIFGTIFFYHGIFFPMSSLVPLPNLVACQLIDRATEGSEY</sequence>
<gene>
    <name evidence="1" type="ORF">AVEN_238634_1</name>
</gene>
<proteinExistence type="predicted"/>
<evidence type="ECO:0000313" key="1">
    <source>
        <dbReference type="EMBL" id="GBO20640.1"/>
    </source>
</evidence>
<accession>A0A4Y2VAA5</accession>
<organism evidence="1 2">
    <name type="scientific">Araneus ventricosus</name>
    <name type="common">Orbweaver spider</name>
    <name type="synonym">Epeira ventricosa</name>
    <dbReference type="NCBI Taxonomy" id="182803"/>
    <lineage>
        <taxon>Eukaryota</taxon>
        <taxon>Metazoa</taxon>
        <taxon>Ecdysozoa</taxon>
        <taxon>Arthropoda</taxon>
        <taxon>Chelicerata</taxon>
        <taxon>Arachnida</taxon>
        <taxon>Araneae</taxon>
        <taxon>Araneomorphae</taxon>
        <taxon>Entelegynae</taxon>
        <taxon>Araneoidea</taxon>
        <taxon>Araneidae</taxon>
        <taxon>Araneus</taxon>
    </lineage>
</organism>
<name>A0A4Y2VAA5_ARAVE</name>
<dbReference type="EMBL" id="BGPR01043968">
    <property type="protein sequence ID" value="GBO20640.1"/>
    <property type="molecule type" value="Genomic_DNA"/>
</dbReference>
<evidence type="ECO:0000313" key="2">
    <source>
        <dbReference type="Proteomes" id="UP000499080"/>
    </source>
</evidence>
<dbReference type="AlphaFoldDB" id="A0A4Y2VAA5"/>